<sequence>MLAKTGLLVVSNPKHINRLLSDVQKSVKSTLYIQLLSALTEPLGNFYSNLFTTPPKFSRTIFNIYSQASRQCNNLDVRVLLSSLKSHVSEIKTINPIDIVIFDKEYSRNDIEKFIKSKVSNISKEHDILTVCCGQNDEIPTENDPRDFQVYKHVCLGGTFDRLHVAHKLLLSDAILRTSEKLTIGVTEENMTHSKLLWELIEDVDTRITKLENFVKDICPELTYNICKISDPYGPAIVDETMSMIVVSEETVRGGEKINEIRKQAGLSELSIVPIPFIDEPNPHIREETKISSSNLRLRLLGTLIKPLENKNIPNKPYIIGLTGGIASGKSGVINHLKDLDVPVIDCDKIGHEMYEKTGPSFAQVVGTFGKQILNPEGEIDRKILGNLVFKKPDELKKLTDILWPAMALKIQEIVKNFNTDVVCLEAAVLCQAGWDKFCHEIWCTFVPEKEAIERLKRRNNLTDVQAKDRLASQPSNKDYISHANVVFCPLWEVEYTRLQVIRAWELLQKRLGQVDC</sequence>
<evidence type="ECO:0000256" key="1">
    <source>
        <dbReference type="ARBA" id="ARBA00022741"/>
    </source>
</evidence>
<dbReference type="Pfam" id="PF01467">
    <property type="entry name" value="CTP_transf_like"/>
    <property type="match status" value="1"/>
</dbReference>
<protein>
    <recommendedName>
        <fullName evidence="3">Cytidyltransferase-like domain-containing protein</fullName>
    </recommendedName>
</protein>
<comment type="caution">
    <text evidence="4">The sequence shown here is derived from an EMBL/GenBank/DDBJ whole genome shotgun (WGS) entry which is preliminary data.</text>
</comment>
<dbReference type="InterPro" id="IPR027417">
    <property type="entry name" value="P-loop_NTPase"/>
</dbReference>
<dbReference type="CDD" id="cd02164">
    <property type="entry name" value="PPAT_CoAS"/>
    <property type="match status" value="1"/>
</dbReference>
<dbReference type="Gene3D" id="3.40.50.620">
    <property type="entry name" value="HUPs"/>
    <property type="match status" value="1"/>
</dbReference>
<dbReference type="InterPro" id="IPR004821">
    <property type="entry name" value="Cyt_trans-like"/>
</dbReference>
<dbReference type="EMBL" id="JBDJPC010000007">
    <property type="protein sequence ID" value="KAL1494410.1"/>
    <property type="molecule type" value="Genomic_DNA"/>
</dbReference>
<evidence type="ECO:0000313" key="4">
    <source>
        <dbReference type="EMBL" id="KAL1494410.1"/>
    </source>
</evidence>
<dbReference type="NCBIfam" id="NF001985">
    <property type="entry name" value="PRK00777.1"/>
    <property type="match status" value="1"/>
</dbReference>
<evidence type="ECO:0000256" key="2">
    <source>
        <dbReference type="ARBA" id="ARBA00022840"/>
    </source>
</evidence>
<dbReference type="InterPro" id="IPR001977">
    <property type="entry name" value="Depp_CoAkinase"/>
</dbReference>
<evidence type="ECO:0000259" key="3">
    <source>
        <dbReference type="Pfam" id="PF01467"/>
    </source>
</evidence>
<keyword evidence="5" id="KW-1185">Reference proteome</keyword>
<accession>A0ABD1EL63</accession>
<dbReference type="PANTHER" id="PTHR10695:SF46">
    <property type="entry name" value="BIFUNCTIONAL COENZYME A SYNTHASE-RELATED"/>
    <property type="match status" value="1"/>
</dbReference>
<dbReference type="SUPFAM" id="SSF52540">
    <property type="entry name" value="P-loop containing nucleoside triphosphate hydrolases"/>
    <property type="match status" value="1"/>
</dbReference>
<dbReference type="Proteomes" id="UP001566132">
    <property type="component" value="Unassembled WGS sequence"/>
</dbReference>
<gene>
    <name evidence="4" type="ORF">ABEB36_010013</name>
</gene>
<proteinExistence type="inferred from homology"/>
<dbReference type="SUPFAM" id="SSF52374">
    <property type="entry name" value="Nucleotidylyl transferase"/>
    <property type="match status" value="1"/>
</dbReference>
<feature type="domain" description="Cytidyltransferase-like" evidence="3">
    <location>
        <begin position="156"/>
        <end position="297"/>
    </location>
</feature>
<dbReference type="GO" id="GO:0005524">
    <property type="term" value="F:ATP binding"/>
    <property type="evidence" value="ECO:0007669"/>
    <property type="project" value="UniProtKB-KW"/>
</dbReference>
<dbReference type="AlphaFoldDB" id="A0ABD1EL63"/>
<dbReference type="FunFam" id="3.40.50.620:FF:000089">
    <property type="entry name" value="Bifunctional coenzyme A synthase"/>
    <property type="match status" value="1"/>
</dbReference>
<reference evidence="4 5" key="1">
    <citation type="submission" date="2024-05" db="EMBL/GenBank/DDBJ databases">
        <title>Genetic variation in Jamaican populations of the coffee berry borer (Hypothenemus hampei).</title>
        <authorList>
            <person name="Errbii M."/>
            <person name="Myrie A."/>
        </authorList>
    </citation>
    <scope>NUCLEOTIDE SEQUENCE [LARGE SCALE GENOMIC DNA]</scope>
    <source>
        <strain evidence="4">JA-Hopewell-2020-01-JO</strain>
        <tissue evidence="4">Whole body</tissue>
    </source>
</reference>
<dbReference type="PROSITE" id="PS51219">
    <property type="entry name" value="DPCK"/>
    <property type="match status" value="1"/>
</dbReference>
<evidence type="ECO:0000313" key="5">
    <source>
        <dbReference type="Proteomes" id="UP001566132"/>
    </source>
</evidence>
<dbReference type="Gene3D" id="3.40.50.300">
    <property type="entry name" value="P-loop containing nucleotide triphosphate hydrolases"/>
    <property type="match status" value="1"/>
</dbReference>
<dbReference type="InterPro" id="IPR014729">
    <property type="entry name" value="Rossmann-like_a/b/a_fold"/>
</dbReference>
<keyword evidence="2" id="KW-0067">ATP-binding</keyword>
<dbReference type="Pfam" id="PF01121">
    <property type="entry name" value="CoaE"/>
    <property type="match status" value="1"/>
</dbReference>
<name>A0ABD1EL63_HYPHA</name>
<keyword evidence="1" id="KW-0547">Nucleotide-binding</keyword>
<dbReference type="CDD" id="cd02022">
    <property type="entry name" value="DPCK"/>
    <property type="match status" value="1"/>
</dbReference>
<organism evidence="4 5">
    <name type="scientific">Hypothenemus hampei</name>
    <name type="common">Coffee berry borer</name>
    <dbReference type="NCBI Taxonomy" id="57062"/>
    <lineage>
        <taxon>Eukaryota</taxon>
        <taxon>Metazoa</taxon>
        <taxon>Ecdysozoa</taxon>
        <taxon>Arthropoda</taxon>
        <taxon>Hexapoda</taxon>
        <taxon>Insecta</taxon>
        <taxon>Pterygota</taxon>
        <taxon>Neoptera</taxon>
        <taxon>Endopterygota</taxon>
        <taxon>Coleoptera</taxon>
        <taxon>Polyphaga</taxon>
        <taxon>Cucujiformia</taxon>
        <taxon>Curculionidae</taxon>
        <taxon>Scolytinae</taxon>
        <taxon>Hypothenemus</taxon>
    </lineage>
</organism>
<dbReference type="PANTHER" id="PTHR10695">
    <property type="entry name" value="DEPHOSPHO-COA KINASE-RELATED"/>
    <property type="match status" value="1"/>
</dbReference>
<dbReference type="HAMAP" id="MF_00376">
    <property type="entry name" value="Dephospho_CoA_kinase"/>
    <property type="match status" value="1"/>
</dbReference>
<dbReference type="NCBIfam" id="TIGR00152">
    <property type="entry name" value="dephospho-CoA kinase"/>
    <property type="match status" value="1"/>
</dbReference>